<organism evidence="1 2">
    <name type="scientific">Synechococcus phage S-RIP1</name>
    <dbReference type="NCBI Taxonomy" id="754041"/>
    <lineage>
        <taxon>Viruses</taxon>
        <taxon>Duplodnaviria</taxon>
        <taxon>Heunggongvirae</taxon>
        <taxon>Uroviricota</taxon>
        <taxon>Caudoviricetes</taxon>
        <taxon>Autographivirales</taxon>
        <taxon>Kajamvirus</taxon>
        <taxon>Kajamvirus SRIP1</taxon>
    </lineage>
</organism>
<proteinExistence type="predicted"/>
<name>M4NNM1_9CAUD</name>
<dbReference type="KEGG" id="vg:15013079"/>
<evidence type="ECO:0000313" key="1">
    <source>
        <dbReference type="EMBL" id="AGG91251.1"/>
    </source>
</evidence>
<dbReference type="EMBL" id="HQ317388">
    <property type="protein sequence ID" value="AGG91251.1"/>
    <property type="molecule type" value="Genomic_DNA"/>
</dbReference>
<gene>
    <name evidence="1" type="ORF">SWVG_00010</name>
</gene>
<evidence type="ECO:0000313" key="2">
    <source>
        <dbReference type="Proteomes" id="UP000202401"/>
    </source>
</evidence>
<reference evidence="1 2" key="1">
    <citation type="submission" date="2010-09" db="EMBL/GenBank/DDBJ databases">
        <title>The Genome Sequence of Synechococcus phage S-RIP1 isolate R2_2007.</title>
        <authorList>
            <consortium name="The Broad Institute Genome Sequencing Platform"/>
            <person name="Henn M.R."/>
            <person name="Marston M."/>
            <person name="Levin J."/>
            <person name="Malboeuf C."/>
            <person name="Casali M."/>
            <person name="Russ C."/>
            <person name="Lennon N."/>
            <person name="Chapman S.B."/>
            <person name="Erlich R."/>
            <person name="Young S.K."/>
            <person name="Yandava C."/>
            <person name="Zeng Q."/>
            <person name="Fitzgerald M.F."/>
            <person name="Alvarado L."/>
            <person name="Anderson S."/>
            <person name="Berlin A."/>
            <person name="Chen Z."/>
            <person name="Freedman E."/>
            <person name="Gellesch M."/>
            <person name="Goldberg J."/>
            <person name="Green L."/>
            <person name="Griggs A."/>
            <person name="Gujja S."/>
            <person name="Heilman E.R."/>
            <person name="Heiman D."/>
            <person name="Hollinger A."/>
            <person name="Howarth C."/>
            <person name="Larson L."/>
            <person name="Mehta T."/>
            <person name="Neiman D."/>
            <person name="Pearson M."/>
            <person name="Roberts A."/>
            <person name="Ryan E."/>
            <person name="Saif S."/>
            <person name="Shea T."/>
            <person name="Shenoy N."/>
            <person name="Sisk P."/>
            <person name="Stolte C."/>
            <person name="Sykes S."/>
            <person name="White J."/>
            <person name="Haas B."/>
            <person name="Nusbaum C."/>
            <person name="Birren B."/>
        </authorList>
    </citation>
    <scope>NUCLEOTIDE SEQUENCE [LARGE SCALE GENOMIC DNA]</scope>
</reference>
<keyword evidence="2" id="KW-1185">Reference proteome</keyword>
<dbReference type="OrthoDB" id="39693at10239"/>
<accession>M4NNM1</accession>
<protein>
    <submittedName>
        <fullName evidence="1">Uncharacterized protein</fullName>
    </submittedName>
</protein>
<dbReference type="GeneID" id="15013079"/>
<dbReference type="Proteomes" id="UP000202401">
    <property type="component" value="Segment"/>
</dbReference>
<dbReference type="RefSeq" id="YP_007676444.1">
    <property type="nucleotide sequence ID" value="NC_020867.1"/>
</dbReference>
<sequence length="62" mass="6401">MLVQDIAGLYIPQHDYISISPTAAPSTGDQTITYKLGGASGTTVAVLTVTYDAGNVSTVVRT</sequence>